<evidence type="ECO:0000259" key="5">
    <source>
        <dbReference type="Pfam" id="PF08241"/>
    </source>
</evidence>
<dbReference type="STRING" id="1841610.A6X21_20715"/>
<evidence type="ECO:0000256" key="3">
    <source>
        <dbReference type="ARBA" id="ARBA00022691"/>
    </source>
</evidence>
<keyword evidence="4" id="KW-0812">Transmembrane</keyword>
<dbReference type="Proteomes" id="UP000094828">
    <property type="component" value="Unassembled WGS sequence"/>
</dbReference>
<evidence type="ECO:0000256" key="2">
    <source>
        <dbReference type="ARBA" id="ARBA00022679"/>
    </source>
</evidence>
<evidence type="ECO:0000313" key="7">
    <source>
        <dbReference type="Proteomes" id="UP000094828"/>
    </source>
</evidence>
<keyword evidence="4" id="KW-1133">Transmembrane helix</keyword>
<dbReference type="OrthoDB" id="3206826at2"/>
<dbReference type="Gene3D" id="3.40.50.150">
    <property type="entry name" value="Vaccinia Virus protein VP39"/>
    <property type="match status" value="1"/>
</dbReference>
<dbReference type="GO" id="GO:0032259">
    <property type="term" value="P:methylation"/>
    <property type="evidence" value="ECO:0007669"/>
    <property type="project" value="UniProtKB-KW"/>
</dbReference>
<dbReference type="Pfam" id="PF08241">
    <property type="entry name" value="Methyltransf_11"/>
    <property type="match status" value="1"/>
</dbReference>
<feature type="domain" description="Methyltransferase type 11" evidence="5">
    <location>
        <begin position="58"/>
        <end position="156"/>
    </location>
</feature>
<gene>
    <name evidence="6" type="ORF">A6X21_20715</name>
</gene>
<protein>
    <recommendedName>
        <fullName evidence="5">Methyltransferase type 11 domain-containing protein</fullName>
    </recommendedName>
</protein>
<dbReference type="PANTHER" id="PTHR43464:SF19">
    <property type="entry name" value="UBIQUINONE BIOSYNTHESIS O-METHYLTRANSFERASE, MITOCHONDRIAL"/>
    <property type="match status" value="1"/>
</dbReference>
<evidence type="ECO:0000313" key="6">
    <source>
        <dbReference type="EMBL" id="ODA32876.1"/>
    </source>
</evidence>
<reference evidence="6 7" key="1">
    <citation type="submission" date="2016-05" db="EMBL/GenBank/DDBJ databases">
        <title>Genomic and physiological characterization of Planctopirus sp. isolated from fresh water lake.</title>
        <authorList>
            <person name="Subhash Y."/>
            <person name="Ramana C."/>
        </authorList>
    </citation>
    <scope>NUCLEOTIDE SEQUENCE [LARGE SCALE GENOMIC DNA]</scope>
    <source>
        <strain evidence="6 7">JC280</strain>
    </source>
</reference>
<dbReference type="InterPro" id="IPR013216">
    <property type="entry name" value="Methyltransf_11"/>
</dbReference>
<keyword evidence="3" id="KW-0949">S-adenosyl-L-methionine</keyword>
<keyword evidence="1" id="KW-0489">Methyltransferase</keyword>
<keyword evidence="7" id="KW-1185">Reference proteome</keyword>
<dbReference type="AlphaFoldDB" id="A0A1C3EI15"/>
<dbReference type="CDD" id="cd02440">
    <property type="entry name" value="AdoMet_MTases"/>
    <property type="match status" value="1"/>
</dbReference>
<accession>A0A1C3EI15</accession>
<dbReference type="GO" id="GO:0008757">
    <property type="term" value="F:S-adenosylmethionine-dependent methyltransferase activity"/>
    <property type="evidence" value="ECO:0007669"/>
    <property type="project" value="InterPro"/>
</dbReference>
<comment type="caution">
    <text evidence="6">The sequence shown here is derived from an EMBL/GenBank/DDBJ whole genome shotgun (WGS) entry which is preliminary data.</text>
</comment>
<keyword evidence="4" id="KW-0472">Membrane</keyword>
<evidence type="ECO:0000256" key="1">
    <source>
        <dbReference type="ARBA" id="ARBA00022603"/>
    </source>
</evidence>
<name>A0A1C3EI15_9PLAN</name>
<dbReference type="PANTHER" id="PTHR43464">
    <property type="entry name" value="METHYLTRANSFERASE"/>
    <property type="match status" value="1"/>
</dbReference>
<organism evidence="6 7">
    <name type="scientific">Planctopirus hydrillae</name>
    <dbReference type="NCBI Taxonomy" id="1841610"/>
    <lineage>
        <taxon>Bacteria</taxon>
        <taxon>Pseudomonadati</taxon>
        <taxon>Planctomycetota</taxon>
        <taxon>Planctomycetia</taxon>
        <taxon>Planctomycetales</taxon>
        <taxon>Planctomycetaceae</taxon>
        <taxon>Planctopirus</taxon>
    </lineage>
</organism>
<proteinExistence type="predicted"/>
<evidence type="ECO:0000256" key="4">
    <source>
        <dbReference type="SAM" id="Phobius"/>
    </source>
</evidence>
<feature type="transmembrane region" description="Helical" evidence="4">
    <location>
        <begin position="183"/>
        <end position="206"/>
    </location>
</feature>
<dbReference type="EMBL" id="LYDR01000063">
    <property type="protein sequence ID" value="ODA32876.1"/>
    <property type="molecule type" value="Genomic_DNA"/>
</dbReference>
<keyword evidence="2" id="KW-0808">Transferase</keyword>
<dbReference type="InterPro" id="IPR029063">
    <property type="entry name" value="SAM-dependent_MTases_sf"/>
</dbReference>
<sequence>MLIDPKPTEVTLETDPRFAFGANWWRFLSRLTEPQIATAEQSIQKLFHRERLDGLTFLDVGSGSGLFSLAANRLGAIVTSIDFDPQSVACAEELRRRYGSGNGWTIQQGSARDQKMMASLGQFDIVYSWGVLHHTGDMWSAIAITAQATRPGGHFCLSIYNDQGAASDRWKTVKKLYVASPSFIRLLIVLAVVLAYECYAIPVNLFRSLMLVIRFRNPLPIWQAWFQSRFGQKERGMYYWTDMVDWVGGWPFEVAKPEEIFRFLRDRGFTLFEMRTVGGRLGCNEFVFRRDDSTD</sequence>
<dbReference type="SUPFAM" id="SSF53335">
    <property type="entry name" value="S-adenosyl-L-methionine-dependent methyltransferases"/>
    <property type="match status" value="1"/>
</dbReference>